<dbReference type="EMBL" id="JABANP010000149">
    <property type="protein sequence ID" value="KAF4688531.1"/>
    <property type="molecule type" value="Genomic_DNA"/>
</dbReference>
<dbReference type="Proteomes" id="UP000541610">
    <property type="component" value="Unassembled WGS sequence"/>
</dbReference>
<proteinExistence type="predicted"/>
<protein>
    <submittedName>
        <fullName evidence="1">Uncharacterized protein</fullName>
    </submittedName>
</protein>
<accession>A0A7J6NZP1</accession>
<comment type="caution">
    <text evidence="1">The sequence shown here is derived from an EMBL/GenBank/DDBJ whole genome shotgun (WGS) entry which is preliminary data.</text>
</comment>
<organism evidence="1 2">
    <name type="scientific">Perkinsus olseni</name>
    <name type="common">Perkinsus atlanticus</name>
    <dbReference type="NCBI Taxonomy" id="32597"/>
    <lineage>
        <taxon>Eukaryota</taxon>
        <taxon>Sar</taxon>
        <taxon>Alveolata</taxon>
        <taxon>Perkinsozoa</taxon>
        <taxon>Perkinsea</taxon>
        <taxon>Perkinsida</taxon>
        <taxon>Perkinsidae</taxon>
        <taxon>Perkinsus</taxon>
    </lineage>
</organism>
<name>A0A7J6NZP1_PEROL</name>
<dbReference type="AlphaFoldDB" id="A0A7J6NZP1"/>
<sequence>MFQRPHHFEALRCKVIEGLWDGEQGREPMLDLMGDITEYCRTPELTLSCPREEILIGACPTNDFMFMDNGNAYQVSRQGTHLVLKRISTSTSHTCSTSVATLCAAASAKPWKCHYDPDSHLLYLLYENGGMLFLKRDMATAETDGHSSIPHLAACEGSLAAMTVVGDLLYVAMRFESGSVLTASIEVFSVRLGMTSEVRLVDTICGQKNDPSFFLRFNAVPGSPQAVDIVLKSANAWHSVRIDMVRSDSPMLYSSRRNELLGSPGPEGTLLQNTPGLNMIMFEEPDGYVLRRPRDLRKLATIDKCSTSLPKDTPIVFGRWSFSVLKKRPNGVNTWVHYHPYLL</sequence>
<evidence type="ECO:0000313" key="1">
    <source>
        <dbReference type="EMBL" id="KAF4688531.1"/>
    </source>
</evidence>
<evidence type="ECO:0000313" key="2">
    <source>
        <dbReference type="Proteomes" id="UP000541610"/>
    </source>
</evidence>
<gene>
    <name evidence="1" type="ORF">FOZ60_002643</name>
</gene>
<reference evidence="1 2" key="1">
    <citation type="submission" date="2020-04" db="EMBL/GenBank/DDBJ databases">
        <title>Perkinsus olseni comparative genomics.</title>
        <authorList>
            <person name="Bogema D.R."/>
        </authorList>
    </citation>
    <scope>NUCLEOTIDE SEQUENCE [LARGE SCALE GENOMIC DNA]</scope>
    <source>
        <strain evidence="1">00978-12</strain>
    </source>
</reference>